<evidence type="ECO:0000256" key="4">
    <source>
        <dbReference type="ARBA" id="ARBA00023172"/>
    </source>
</evidence>
<proteinExistence type="inferred from homology"/>
<dbReference type="InterPro" id="IPR037278">
    <property type="entry name" value="ARFGAP/RecO"/>
</dbReference>
<protein>
    <recommendedName>
        <fullName evidence="2 7">DNA repair protein RecO</fullName>
    </recommendedName>
    <alternativeName>
        <fullName evidence="6 7">Recombination protein O</fullName>
    </alternativeName>
</protein>
<evidence type="ECO:0000256" key="5">
    <source>
        <dbReference type="ARBA" id="ARBA00023204"/>
    </source>
</evidence>
<feature type="domain" description="DNA replication/recombination mediator RecO N-terminal" evidence="8">
    <location>
        <begin position="1"/>
        <end position="70"/>
    </location>
</feature>
<evidence type="ECO:0000256" key="7">
    <source>
        <dbReference type="HAMAP-Rule" id="MF_00201"/>
    </source>
</evidence>
<name>A0A151ALT1_9CLOT</name>
<dbReference type="InterPro" id="IPR022572">
    <property type="entry name" value="DNA_rep/recomb_RecO_N"/>
</dbReference>
<sequence length="242" mass="28053">MLKTQDFKENDKLLWLFTEKLGKVTAIAKGAKKNKSKFFSSTQNFCFGEYVLYKGKNLYNINEVDIIDSFQGLLKDLDTIAYSSYFCELILIALQEEESNRWLFQEFVKGFYLMKNNVVDLEVLARTLELKLLRATGYGFQLENCSICGDKINKSNYLSIQYHGGTCNKCNKVNGISISYGAYNVLKFLDRSPIENIPRISLSDDLKKEIYKILNIFISQNYSKQPKSLEIFNYIKRSEQDE</sequence>
<dbReference type="EMBL" id="LTBB01000009">
    <property type="protein sequence ID" value="KYH28586.1"/>
    <property type="molecule type" value="Genomic_DNA"/>
</dbReference>
<evidence type="ECO:0000256" key="6">
    <source>
        <dbReference type="ARBA" id="ARBA00033409"/>
    </source>
</evidence>
<dbReference type="AlphaFoldDB" id="A0A151ALT1"/>
<dbReference type="NCBIfam" id="TIGR00613">
    <property type="entry name" value="reco"/>
    <property type="match status" value="1"/>
</dbReference>
<organism evidence="9 10">
    <name type="scientific">Clostridium colicanis DSM 13634</name>
    <dbReference type="NCBI Taxonomy" id="1121305"/>
    <lineage>
        <taxon>Bacteria</taxon>
        <taxon>Bacillati</taxon>
        <taxon>Bacillota</taxon>
        <taxon>Clostridia</taxon>
        <taxon>Eubacteriales</taxon>
        <taxon>Clostridiaceae</taxon>
        <taxon>Clostridium</taxon>
    </lineage>
</organism>
<dbReference type="Pfam" id="PF02565">
    <property type="entry name" value="RecO_C"/>
    <property type="match status" value="1"/>
</dbReference>
<evidence type="ECO:0000256" key="2">
    <source>
        <dbReference type="ARBA" id="ARBA00021310"/>
    </source>
</evidence>
<evidence type="ECO:0000313" key="9">
    <source>
        <dbReference type="EMBL" id="KYH28586.1"/>
    </source>
</evidence>
<dbReference type="Pfam" id="PF11967">
    <property type="entry name" value="RecO_N"/>
    <property type="match status" value="1"/>
</dbReference>
<dbReference type="Proteomes" id="UP000075374">
    <property type="component" value="Unassembled WGS sequence"/>
</dbReference>
<dbReference type="PATRIC" id="fig|1121305.3.peg.1849"/>
<keyword evidence="4 7" id="KW-0233">DNA recombination</keyword>
<dbReference type="InterPro" id="IPR003717">
    <property type="entry name" value="RecO"/>
</dbReference>
<dbReference type="PANTHER" id="PTHR33991">
    <property type="entry name" value="DNA REPAIR PROTEIN RECO"/>
    <property type="match status" value="1"/>
</dbReference>
<keyword evidence="3 7" id="KW-0227">DNA damage</keyword>
<evidence type="ECO:0000256" key="1">
    <source>
        <dbReference type="ARBA" id="ARBA00007452"/>
    </source>
</evidence>
<dbReference type="HAMAP" id="MF_00201">
    <property type="entry name" value="RecO"/>
    <property type="match status" value="1"/>
</dbReference>
<dbReference type="InterPro" id="IPR042242">
    <property type="entry name" value="RecO_C"/>
</dbReference>
<dbReference type="PANTHER" id="PTHR33991:SF1">
    <property type="entry name" value="DNA REPAIR PROTEIN RECO"/>
    <property type="match status" value="1"/>
</dbReference>
<dbReference type="SUPFAM" id="SSF57863">
    <property type="entry name" value="ArfGap/RecO-like zinc finger"/>
    <property type="match status" value="1"/>
</dbReference>
<evidence type="ECO:0000313" key="10">
    <source>
        <dbReference type="Proteomes" id="UP000075374"/>
    </source>
</evidence>
<evidence type="ECO:0000259" key="8">
    <source>
        <dbReference type="Pfam" id="PF11967"/>
    </source>
</evidence>
<dbReference type="GO" id="GO:0043590">
    <property type="term" value="C:bacterial nucleoid"/>
    <property type="evidence" value="ECO:0007669"/>
    <property type="project" value="TreeGrafter"/>
</dbReference>
<dbReference type="InterPro" id="IPR012340">
    <property type="entry name" value="NA-bd_OB-fold"/>
</dbReference>
<dbReference type="Gene3D" id="2.40.50.140">
    <property type="entry name" value="Nucleic acid-binding proteins"/>
    <property type="match status" value="1"/>
</dbReference>
<comment type="similarity">
    <text evidence="1 7">Belongs to the RecO family.</text>
</comment>
<gene>
    <name evidence="7 9" type="primary">recO</name>
    <name evidence="9" type="ORF">CLCOL_18470</name>
</gene>
<dbReference type="GO" id="GO:0006310">
    <property type="term" value="P:DNA recombination"/>
    <property type="evidence" value="ECO:0007669"/>
    <property type="project" value="UniProtKB-UniRule"/>
</dbReference>
<dbReference type="STRING" id="1121305.CLCOL_18470"/>
<keyword evidence="10" id="KW-1185">Reference proteome</keyword>
<dbReference type="Gene3D" id="1.20.1440.120">
    <property type="entry name" value="Recombination protein O, C-terminal domain"/>
    <property type="match status" value="1"/>
</dbReference>
<accession>A0A151ALT1</accession>
<comment type="function">
    <text evidence="7">Involved in DNA repair and RecF pathway recombination.</text>
</comment>
<comment type="caution">
    <text evidence="9">The sequence shown here is derived from an EMBL/GenBank/DDBJ whole genome shotgun (WGS) entry which is preliminary data.</text>
</comment>
<reference evidence="9 10" key="1">
    <citation type="submission" date="2016-02" db="EMBL/GenBank/DDBJ databases">
        <title>Genome sequence of Clostridium colicanis DSM 13634.</title>
        <authorList>
            <person name="Poehlein A."/>
            <person name="Daniel R."/>
        </authorList>
    </citation>
    <scope>NUCLEOTIDE SEQUENCE [LARGE SCALE GENOMIC DNA]</scope>
    <source>
        <strain evidence="9 10">DSM 13634</strain>
    </source>
</reference>
<dbReference type="GO" id="GO:0006302">
    <property type="term" value="P:double-strand break repair"/>
    <property type="evidence" value="ECO:0007669"/>
    <property type="project" value="TreeGrafter"/>
</dbReference>
<keyword evidence="5 7" id="KW-0234">DNA repair</keyword>
<dbReference type="SUPFAM" id="SSF50249">
    <property type="entry name" value="Nucleic acid-binding proteins"/>
    <property type="match status" value="1"/>
</dbReference>
<evidence type="ECO:0000256" key="3">
    <source>
        <dbReference type="ARBA" id="ARBA00022763"/>
    </source>
</evidence>